<feature type="transmembrane region" description="Helical" evidence="12">
    <location>
        <begin position="91"/>
        <end position="111"/>
    </location>
</feature>
<feature type="domain" description="Peptidase M50" evidence="13">
    <location>
        <begin position="39"/>
        <end position="111"/>
    </location>
</feature>
<dbReference type="Proteomes" id="UP001595886">
    <property type="component" value="Unassembled WGS sequence"/>
</dbReference>
<feature type="transmembrane region" description="Helical" evidence="12">
    <location>
        <begin position="118"/>
        <end position="137"/>
    </location>
</feature>
<reference evidence="15" key="1">
    <citation type="journal article" date="2019" name="Int. J. Syst. Evol. Microbiol.">
        <title>The Global Catalogue of Microorganisms (GCM) 10K type strain sequencing project: providing services to taxonomists for standard genome sequencing and annotation.</title>
        <authorList>
            <consortium name="The Broad Institute Genomics Platform"/>
            <consortium name="The Broad Institute Genome Sequencing Center for Infectious Disease"/>
            <person name="Wu L."/>
            <person name="Ma J."/>
        </authorList>
    </citation>
    <scope>NUCLEOTIDE SEQUENCE [LARGE SCALE GENOMIC DNA]</scope>
    <source>
        <strain evidence="15">CCUG 30340</strain>
    </source>
</reference>
<keyword evidence="9 12" id="KW-1133">Transmembrane helix</keyword>
<feature type="transmembrane region" description="Helical" evidence="12">
    <location>
        <begin position="27"/>
        <end position="48"/>
    </location>
</feature>
<evidence type="ECO:0000256" key="5">
    <source>
        <dbReference type="ARBA" id="ARBA00022692"/>
    </source>
</evidence>
<comment type="caution">
    <text evidence="14">The sequence shown here is derived from an EMBL/GenBank/DDBJ whole genome shotgun (WGS) entry which is preliminary data.</text>
</comment>
<keyword evidence="11 12" id="KW-0472">Membrane</keyword>
<keyword evidence="10" id="KW-0482">Metalloprotease</keyword>
<keyword evidence="6" id="KW-0479">Metal-binding</keyword>
<evidence type="ECO:0000256" key="8">
    <source>
        <dbReference type="ARBA" id="ARBA00022833"/>
    </source>
</evidence>
<gene>
    <name evidence="14" type="ORF">ACFO6Q_08465</name>
</gene>
<evidence type="ECO:0000313" key="14">
    <source>
        <dbReference type="EMBL" id="MFC4820355.1"/>
    </source>
</evidence>
<protein>
    <submittedName>
        <fullName evidence="14">Site-2 protease family protein</fullName>
    </submittedName>
</protein>
<evidence type="ECO:0000256" key="4">
    <source>
        <dbReference type="ARBA" id="ARBA00022670"/>
    </source>
</evidence>
<evidence type="ECO:0000256" key="10">
    <source>
        <dbReference type="ARBA" id="ARBA00023049"/>
    </source>
</evidence>
<evidence type="ECO:0000313" key="15">
    <source>
        <dbReference type="Proteomes" id="UP001595886"/>
    </source>
</evidence>
<feature type="transmembrane region" description="Helical" evidence="12">
    <location>
        <begin position="211"/>
        <end position="230"/>
    </location>
</feature>
<dbReference type="InterPro" id="IPR008915">
    <property type="entry name" value="Peptidase_M50"/>
</dbReference>
<keyword evidence="5 12" id="KW-0812">Transmembrane</keyword>
<comment type="similarity">
    <text evidence="3">Belongs to the peptidase M50B family.</text>
</comment>
<dbReference type="GO" id="GO:0008233">
    <property type="term" value="F:peptidase activity"/>
    <property type="evidence" value="ECO:0007669"/>
    <property type="project" value="UniProtKB-KW"/>
</dbReference>
<name>A0ABV9QUP5_9GAMM</name>
<keyword evidence="8" id="KW-0862">Zinc</keyword>
<sequence length="236" mass="25461">MKLLWLLLGGAKLGKLALTGGSMLLSIVAYAWLFGWGYAVGFVLLILIHEMGHYLAARRRGLDVGAPTFIPFVGAWIELKQQPHDAETEAYVGMAGPLVGTLGALAFYAAARATGSDLLLALAYAGFFLNLFNLIPVSPFDGGRISAVISPRLWLLGVPLLIALFLWRPSLLLVLMAILAAPQVMQALRGFSAPEQQAYYLADAETRTSYAALYLGLAGFLAVMCHELHAQLPRAF</sequence>
<evidence type="ECO:0000256" key="11">
    <source>
        <dbReference type="ARBA" id="ARBA00023136"/>
    </source>
</evidence>
<keyword evidence="15" id="KW-1185">Reference proteome</keyword>
<feature type="transmembrane region" description="Helical" evidence="12">
    <location>
        <begin position="149"/>
        <end position="167"/>
    </location>
</feature>
<evidence type="ECO:0000256" key="12">
    <source>
        <dbReference type="SAM" id="Phobius"/>
    </source>
</evidence>
<evidence type="ECO:0000256" key="2">
    <source>
        <dbReference type="ARBA" id="ARBA00004141"/>
    </source>
</evidence>
<feature type="transmembrane region" description="Helical" evidence="12">
    <location>
        <begin position="60"/>
        <end position="79"/>
    </location>
</feature>
<dbReference type="RefSeq" id="WP_380020198.1">
    <property type="nucleotide sequence ID" value="NZ_JBHSHD010000007.1"/>
</dbReference>
<dbReference type="GO" id="GO:0006508">
    <property type="term" value="P:proteolysis"/>
    <property type="evidence" value="ECO:0007669"/>
    <property type="project" value="UniProtKB-KW"/>
</dbReference>
<accession>A0ABV9QUP5</accession>
<keyword evidence="7" id="KW-0378">Hydrolase</keyword>
<comment type="subcellular location">
    <subcellularLocation>
        <location evidence="2">Membrane</location>
        <topology evidence="2">Multi-pass membrane protein</topology>
    </subcellularLocation>
</comment>
<evidence type="ECO:0000256" key="3">
    <source>
        <dbReference type="ARBA" id="ARBA00007931"/>
    </source>
</evidence>
<dbReference type="EMBL" id="JBHSHD010000007">
    <property type="protein sequence ID" value="MFC4820355.1"/>
    <property type="molecule type" value="Genomic_DNA"/>
</dbReference>
<comment type="cofactor">
    <cofactor evidence="1">
        <name>Zn(2+)</name>
        <dbReference type="ChEBI" id="CHEBI:29105"/>
    </cofactor>
</comment>
<evidence type="ECO:0000256" key="6">
    <source>
        <dbReference type="ARBA" id="ARBA00022723"/>
    </source>
</evidence>
<organism evidence="14 15">
    <name type="scientific">Dokdonella ginsengisoli</name>
    <dbReference type="NCBI Taxonomy" id="363846"/>
    <lineage>
        <taxon>Bacteria</taxon>
        <taxon>Pseudomonadati</taxon>
        <taxon>Pseudomonadota</taxon>
        <taxon>Gammaproteobacteria</taxon>
        <taxon>Lysobacterales</taxon>
        <taxon>Rhodanobacteraceae</taxon>
        <taxon>Dokdonella</taxon>
    </lineage>
</organism>
<dbReference type="PANTHER" id="PTHR39188">
    <property type="entry name" value="MEMBRANE-ASSOCIATED ZINC METALLOPROTEASE M50B"/>
    <property type="match status" value="1"/>
</dbReference>
<evidence type="ECO:0000256" key="9">
    <source>
        <dbReference type="ARBA" id="ARBA00022989"/>
    </source>
</evidence>
<dbReference type="Pfam" id="PF02163">
    <property type="entry name" value="Peptidase_M50"/>
    <property type="match status" value="1"/>
</dbReference>
<evidence type="ECO:0000256" key="7">
    <source>
        <dbReference type="ARBA" id="ARBA00022801"/>
    </source>
</evidence>
<proteinExistence type="inferred from homology"/>
<evidence type="ECO:0000259" key="13">
    <source>
        <dbReference type="Pfam" id="PF02163"/>
    </source>
</evidence>
<keyword evidence="4 14" id="KW-0645">Protease</keyword>
<evidence type="ECO:0000256" key="1">
    <source>
        <dbReference type="ARBA" id="ARBA00001947"/>
    </source>
</evidence>
<dbReference type="PANTHER" id="PTHR39188:SF3">
    <property type="entry name" value="STAGE IV SPORULATION PROTEIN FB"/>
    <property type="match status" value="1"/>
</dbReference>